<dbReference type="GO" id="GO:0006006">
    <property type="term" value="P:glucose metabolic process"/>
    <property type="evidence" value="ECO:0007669"/>
    <property type="project" value="TreeGrafter"/>
</dbReference>
<dbReference type="InterPro" id="IPR011013">
    <property type="entry name" value="Gal_mutarotase_sf_dom"/>
</dbReference>
<dbReference type="InterPro" id="IPR008183">
    <property type="entry name" value="Aldose_1/G6P_1-epimerase"/>
</dbReference>
<organism evidence="1 2">
    <name type="scientific">Erysipelothrix larvae</name>
    <dbReference type="NCBI Taxonomy" id="1514105"/>
    <lineage>
        <taxon>Bacteria</taxon>
        <taxon>Bacillati</taxon>
        <taxon>Bacillota</taxon>
        <taxon>Erysipelotrichia</taxon>
        <taxon>Erysipelotrichales</taxon>
        <taxon>Erysipelotrichaceae</taxon>
        <taxon>Erysipelothrix</taxon>
    </lineage>
</organism>
<evidence type="ECO:0000313" key="2">
    <source>
        <dbReference type="Proteomes" id="UP000063781"/>
    </source>
</evidence>
<dbReference type="PANTHER" id="PTHR10091">
    <property type="entry name" value="ALDOSE-1-EPIMERASE"/>
    <property type="match status" value="1"/>
</dbReference>
<accession>A0A0X8GYS9</accession>
<dbReference type="GO" id="GO:0030246">
    <property type="term" value="F:carbohydrate binding"/>
    <property type="evidence" value="ECO:0007669"/>
    <property type="project" value="InterPro"/>
</dbReference>
<keyword evidence="2" id="KW-1185">Reference proteome</keyword>
<dbReference type="EMBL" id="CP013213">
    <property type="protein sequence ID" value="AMC92917.1"/>
    <property type="molecule type" value="Genomic_DNA"/>
</dbReference>
<reference evidence="1 2" key="1">
    <citation type="submission" date="2015-10" db="EMBL/GenBank/DDBJ databases">
        <title>Erysipelothrix larvae sp. LV19 isolated from the larval gut of the rhinoceros beetle, Trypoxylus dichotomus.</title>
        <authorList>
            <person name="Lim S."/>
            <person name="Kim B.-C."/>
        </authorList>
    </citation>
    <scope>NUCLEOTIDE SEQUENCE [LARGE SCALE GENOMIC DNA]</scope>
    <source>
        <strain evidence="1 2">LV19</strain>
    </source>
</reference>
<dbReference type="OrthoDB" id="9779408at2"/>
<dbReference type="Gene3D" id="2.70.98.10">
    <property type="match status" value="1"/>
</dbReference>
<dbReference type="GO" id="GO:0004034">
    <property type="term" value="F:aldose 1-epimerase activity"/>
    <property type="evidence" value="ECO:0007669"/>
    <property type="project" value="TreeGrafter"/>
</dbReference>
<gene>
    <name evidence="1" type="ORF">AOC36_02625</name>
</gene>
<dbReference type="GO" id="GO:0033499">
    <property type="term" value="P:galactose catabolic process via UDP-galactose, Leloir pathway"/>
    <property type="evidence" value="ECO:0007669"/>
    <property type="project" value="TreeGrafter"/>
</dbReference>
<dbReference type="InterPro" id="IPR014718">
    <property type="entry name" value="GH-type_carb-bd"/>
</dbReference>
<dbReference type="Pfam" id="PF01263">
    <property type="entry name" value="Aldose_epim"/>
    <property type="match status" value="1"/>
</dbReference>
<dbReference type="KEGG" id="erl:AOC36_02625"/>
<dbReference type="Proteomes" id="UP000063781">
    <property type="component" value="Chromosome"/>
</dbReference>
<proteinExistence type="predicted"/>
<dbReference type="PANTHER" id="PTHR10091:SF0">
    <property type="entry name" value="GALACTOSE MUTAROTASE"/>
    <property type="match status" value="1"/>
</dbReference>
<dbReference type="SUPFAM" id="SSF74650">
    <property type="entry name" value="Galactose mutarotase-like"/>
    <property type="match status" value="1"/>
</dbReference>
<sequence length="316" mass="36024">MHKYVISSQNLRVFAISKGATITQIQVLNQGVWMDTILDYADENTYLNTDPYYLNCVVGPHAGRIKDGVYQIGDQTIQLDRNVNGNHHHGGKDSFKDILFDVQVEDQTLTFTTYDEVHGIDVSIWVRVSDSDLTIAYKAIPKTPQVINMTHHLYFNLSDEKTIKYHTLKVDAPFVHAVDETGASTSEIIEVHNTPFDFSNKPYLKDRLEMTHPQFEFTRNIDHAFYTKNLPLVLESPRAHLGVEIRSTADYTVLYTANFFEGETSFVNRGPSQRAEAIAIESQDCPNGVNIEGTKDQIYNQARPYTQTTTYHFYSL</sequence>
<evidence type="ECO:0000313" key="1">
    <source>
        <dbReference type="EMBL" id="AMC92917.1"/>
    </source>
</evidence>
<dbReference type="STRING" id="1514105.AOC36_02625"/>
<dbReference type="GO" id="GO:0005737">
    <property type="term" value="C:cytoplasm"/>
    <property type="evidence" value="ECO:0007669"/>
    <property type="project" value="TreeGrafter"/>
</dbReference>
<dbReference type="RefSeq" id="WP_067631059.1">
    <property type="nucleotide sequence ID" value="NZ_CP013213.1"/>
</dbReference>
<dbReference type="AlphaFoldDB" id="A0A0X8GYS9"/>
<evidence type="ECO:0008006" key="3">
    <source>
        <dbReference type="Google" id="ProtNLM"/>
    </source>
</evidence>
<protein>
    <recommendedName>
        <fullName evidence="3">Aldose 1-epimerase</fullName>
    </recommendedName>
</protein>
<name>A0A0X8GYS9_9FIRM</name>